<dbReference type="EMBL" id="MRTP01000001">
    <property type="protein sequence ID" value="OMF58819.1"/>
    <property type="molecule type" value="Genomic_DNA"/>
</dbReference>
<dbReference type="SUPFAM" id="SSF161098">
    <property type="entry name" value="MetI-like"/>
    <property type="match status" value="1"/>
</dbReference>
<dbReference type="Proteomes" id="UP000187172">
    <property type="component" value="Unassembled WGS sequence"/>
</dbReference>
<dbReference type="Gene3D" id="2.130.10.10">
    <property type="entry name" value="YVTN repeat-like/Quinoprotein amine dehydrogenase"/>
    <property type="match status" value="2"/>
</dbReference>
<keyword evidence="2 7" id="KW-0813">Transport</keyword>
<evidence type="ECO:0000256" key="3">
    <source>
        <dbReference type="ARBA" id="ARBA00022475"/>
    </source>
</evidence>
<keyword evidence="6 7" id="KW-0472">Membrane</keyword>
<dbReference type="PANTHER" id="PTHR30193">
    <property type="entry name" value="ABC TRANSPORTER PERMEASE PROTEIN"/>
    <property type="match status" value="1"/>
</dbReference>
<feature type="domain" description="ABC transmembrane type-1" evidence="9">
    <location>
        <begin position="413"/>
        <end position="629"/>
    </location>
</feature>
<comment type="caution">
    <text evidence="10">The sequence shown here is derived from an EMBL/GenBank/DDBJ whole genome shotgun (WGS) entry which is preliminary data.</text>
</comment>
<organism evidence="10 11">
    <name type="scientific">Paenibacillus rhizosphaerae</name>
    <dbReference type="NCBI Taxonomy" id="297318"/>
    <lineage>
        <taxon>Bacteria</taxon>
        <taxon>Bacillati</taxon>
        <taxon>Bacillota</taxon>
        <taxon>Bacilli</taxon>
        <taxon>Bacillales</taxon>
        <taxon>Paenibacillaceae</taxon>
        <taxon>Paenibacillus</taxon>
    </lineage>
</organism>
<dbReference type="SUPFAM" id="SSF50998">
    <property type="entry name" value="Quinoprotein alcohol dehydrogenase-like"/>
    <property type="match status" value="1"/>
</dbReference>
<sequence length="637" mass="69430">MRKAPWIFLALILLLGLVPGAALAKDHWSIEGAGSITSLSVSEDGSRVTVGGHNAKAFLYDSEGNPIYEVEAGNVVTGVALLSNGTLLVSSDDRRLYAYDETGGLLWDSDLKRQVKSLAASQDGSTIVLVTQRSKDLIVVDQNNGEQTGSIPIGSLLKEVSVSGSGQWIVAATSDQFAYLLDKDGSLLYKFSADNQIQAVAVSDNGLAAVGTASNKVELFDQKGNVNGSINTRDIVTDVAFSSDGERIGVSDLSGNYYIFDGRGKQLWESKITGEGRGVQFDREGKTLYSGTNDGRIFKYDVGSVIDKAASKARINAMLWAAAGVLAVVLVMLYLNYLKKRNRLVIFRQIWKSKYIYLGLAPTFILVFVFLYYPAFSGLFHSLYDWQPGGRTTFVGLANFERMIHDPYVIKGMGNLVILIITGLIKAIIPALITAELIFHLRSKRLQYGFRTAFTASMVIPGVALLLIWQNLYDPNVGLINNVLQLIGLGSWAHGWLGDPNTALWAIIFIGFPFIGILQLLVFYAGLLSIPNELIESAKIDGANLWRIIRSIHLPLLGGQFKFLIILTLIGIIQDFNGIMIVTGGGPMDSTYVPALQMYYAATKFNDLGYASALGVSMFLVILAITVVNMKLIKTED</sequence>
<keyword evidence="4 7" id="KW-0812">Transmembrane</keyword>
<evidence type="ECO:0000256" key="2">
    <source>
        <dbReference type="ARBA" id="ARBA00022448"/>
    </source>
</evidence>
<dbReference type="InterPro" id="IPR002372">
    <property type="entry name" value="PQQ_rpt_dom"/>
</dbReference>
<dbReference type="InterPro" id="IPR001680">
    <property type="entry name" value="WD40_rpt"/>
</dbReference>
<dbReference type="RefSeq" id="WP_076168964.1">
    <property type="nucleotide sequence ID" value="NZ_MRTP01000001.1"/>
</dbReference>
<accession>A0A1R1F3X6</accession>
<feature type="transmembrane region" description="Helical" evidence="7">
    <location>
        <begin position="448"/>
        <end position="469"/>
    </location>
</feature>
<dbReference type="InterPro" id="IPR035906">
    <property type="entry name" value="MetI-like_sf"/>
</dbReference>
<feature type="transmembrane region" description="Helical" evidence="7">
    <location>
        <begin position="503"/>
        <end position="530"/>
    </location>
</feature>
<dbReference type="PROSITE" id="PS50928">
    <property type="entry name" value="ABC_TM1"/>
    <property type="match status" value="1"/>
</dbReference>
<gene>
    <name evidence="10" type="ORF">BK138_10105</name>
</gene>
<dbReference type="InterPro" id="IPR051393">
    <property type="entry name" value="ABC_transporter_permease"/>
</dbReference>
<feature type="transmembrane region" description="Helical" evidence="7">
    <location>
        <begin position="416"/>
        <end position="441"/>
    </location>
</feature>
<evidence type="ECO:0000313" key="10">
    <source>
        <dbReference type="EMBL" id="OMF58819.1"/>
    </source>
</evidence>
<dbReference type="GO" id="GO:0055085">
    <property type="term" value="P:transmembrane transport"/>
    <property type="evidence" value="ECO:0007669"/>
    <property type="project" value="InterPro"/>
</dbReference>
<evidence type="ECO:0000256" key="5">
    <source>
        <dbReference type="ARBA" id="ARBA00022989"/>
    </source>
</evidence>
<feature type="signal peptide" evidence="8">
    <location>
        <begin position="1"/>
        <end position="24"/>
    </location>
</feature>
<dbReference type="Gene3D" id="1.10.3720.10">
    <property type="entry name" value="MetI-like"/>
    <property type="match status" value="1"/>
</dbReference>
<comment type="subcellular location">
    <subcellularLocation>
        <location evidence="1 7">Cell membrane</location>
        <topology evidence="1 7">Multi-pass membrane protein</topology>
    </subcellularLocation>
</comment>
<evidence type="ECO:0000256" key="7">
    <source>
        <dbReference type="RuleBase" id="RU363032"/>
    </source>
</evidence>
<proteinExistence type="inferred from homology"/>
<dbReference type="CDD" id="cd06261">
    <property type="entry name" value="TM_PBP2"/>
    <property type="match status" value="1"/>
</dbReference>
<dbReference type="SMART" id="SM00320">
    <property type="entry name" value="WD40"/>
    <property type="match status" value="6"/>
</dbReference>
<dbReference type="InterPro" id="IPR011047">
    <property type="entry name" value="Quinoprotein_ADH-like_sf"/>
</dbReference>
<dbReference type="PANTHER" id="PTHR30193:SF37">
    <property type="entry name" value="INNER MEMBRANE ABC TRANSPORTER PERMEASE PROTEIN YCJO"/>
    <property type="match status" value="1"/>
</dbReference>
<evidence type="ECO:0000256" key="1">
    <source>
        <dbReference type="ARBA" id="ARBA00004651"/>
    </source>
</evidence>
<feature type="transmembrane region" description="Helical" evidence="7">
    <location>
        <begin position="355"/>
        <end position="375"/>
    </location>
</feature>
<evidence type="ECO:0000256" key="4">
    <source>
        <dbReference type="ARBA" id="ARBA00022692"/>
    </source>
</evidence>
<name>A0A1R1F3X6_9BACL</name>
<reference evidence="10 11" key="1">
    <citation type="submission" date="2016-11" db="EMBL/GenBank/DDBJ databases">
        <title>Paenibacillus species isolates.</title>
        <authorList>
            <person name="Beno S.M."/>
        </authorList>
    </citation>
    <scope>NUCLEOTIDE SEQUENCE [LARGE SCALE GENOMIC DNA]</scope>
    <source>
        <strain evidence="10 11">FSL R5-0378</strain>
    </source>
</reference>
<protein>
    <submittedName>
        <fullName evidence="10">ABC transporter permease</fullName>
    </submittedName>
</protein>
<feature type="transmembrane region" description="Helical" evidence="7">
    <location>
        <begin position="551"/>
        <end position="573"/>
    </location>
</feature>
<dbReference type="Pfam" id="PF00528">
    <property type="entry name" value="BPD_transp_1"/>
    <property type="match status" value="1"/>
</dbReference>
<evidence type="ECO:0000313" key="11">
    <source>
        <dbReference type="Proteomes" id="UP000187172"/>
    </source>
</evidence>
<feature type="chain" id="PRO_5012661152" evidence="8">
    <location>
        <begin position="25"/>
        <end position="637"/>
    </location>
</feature>
<dbReference type="InterPro" id="IPR018391">
    <property type="entry name" value="PQQ_b-propeller_rpt"/>
</dbReference>
<comment type="similarity">
    <text evidence="7">Belongs to the binding-protein-dependent transport system permease family.</text>
</comment>
<evidence type="ECO:0000256" key="8">
    <source>
        <dbReference type="SAM" id="SignalP"/>
    </source>
</evidence>
<evidence type="ECO:0000259" key="9">
    <source>
        <dbReference type="PROSITE" id="PS50928"/>
    </source>
</evidence>
<dbReference type="SMART" id="SM00564">
    <property type="entry name" value="PQQ"/>
    <property type="match status" value="2"/>
</dbReference>
<dbReference type="Pfam" id="PF13360">
    <property type="entry name" value="PQQ_2"/>
    <property type="match status" value="1"/>
</dbReference>
<feature type="transmembrane region" description="Helical" evidence="7">
    <location>
        <begin position="608"/>
        <end position="628"/>
    </location>
</feature>
<keyword evidence="3" id="KW-1003">Cell membrane</keyword>
<dbReference type="STRING" id="297318.BK138_10105"/>
<dbReference type="GO" id="GO:0005886">
    <property type="term" value="C:plasma membrane"/>
    <property type="evidence" value="ECO:0007669"/>
    <property type="project" value="UniProtKB-SubCell"/>
</dbReference>
<keyword evidence="8" id="KW-0732">Signal</keyword>
<dbReference type="Pfam" id="PF18975">
    <property type="entry name" value="DUF5711"/>
    <property type="match status" value="1"/>
</dbReference>
<dbReference type="InterPro" id="IPR043765">
    <property type="entry name" value="DUF5711"/>
</dbReference>
<dbReference type="AlphaFoldDB" id="A0A1R1F3X6"/>
<keyword evidence="11" id="KW-1185">Reference proteome</keyword>
<dbReference type="InterPro" id="IPR015943">
    <property type="entry name" value="WD40/YVTN_repeat-like_dom_sf"/>
</dbReference>
<dbReference type="InterPro" id="IPR000515">
    <property type="entry name" value="MetI-like"/>
</dbReference>
<feature type="transmembrane region" description="Helical" evidence="7">
    <location>
        <begin position="317"/>
        <end position="335"/>
    </location>
</feature>
<evidence type="ECO:0000256" key="6">
    <source>
        <dbReference type="ARBA" id="ARBA00023136"/>
    </source>
</evidence>
<keyword evidence="5 7" id="KW-1133">Transmembrane helix</keyword>